<organism evidence="12">
    <name type="scientific">Pseudothermotoga hypogea</name>
    <dbReference type="NCBI Taxonomy" id="57487"/>
    <lineage>
        <taxon>Bacteria</taxon>
        <taxon>Thermotogati</taxon>
        <taxon>Thermotogota</taxon>
        <taxon>Thermotogae</taxon>
        <taxon>Thermotogales</taxon>
        <taxon>Thermotogaceae</taxon>
        <taxon>Pseudothermotoga</taxon>
    </lineage>
</organism>
<evidence type="ECO:0000259" key="11">
    <source>
        <dbReference type="PROSITE" id="PS51918"/>
    </source>
</evidence>
<dbReference type="GO" id="GO:0051539">
    <property type="term" value="F:4 iron, 4 sulfur cluster binding"/>
    <property type="evidence" value="ECO:0007669"/>
    <property type="project" value="UniProtKB-KW"/>
</dbReference>
<dbReference type="GO" id="GO:0008173">
    <property type="term" value="F:RNA methyltransferase activity"/>
    <property type="evidence" value="ECO:0007669"/>
    <property type="project" value="InterPro"/>
</dbReference>
<keyword evidence="5" id="KW-0489">Methyltransferase</keyword>
<evidence type="ECO:0000256" key="3">
    <source>
        <dbReference type="ARBA" id="ARBA00022485"/>
    </source>
</evidence>
<dbReference type="GO" id="GO:0070475">
    <property type="term" value="P:rRNA base methylation"/>
    <property type="evidence" value="ECO:0007669"/>
    <property type="project" value="TreeGrafter"/>
</dbReference>
<comment type="caution">
    <text evidence="12">The sequence shown here is derived from an EMBL/GenBank/DDBJ whole genome shotgun (WGS) entry which is preliminary data.</text>
</comment>
<keyword evidence="6" id="KW-0808">Transferase</keyword>
<feature type="domain" description="Radical SAM core" evidence="11">
    <location>
        <begin position="38"/>
        <end position="270"/>
    </location>
</feature>
<reference evidence="12" key="1">
    <citation type="journal article" date="2020" name="mSystems">
        <title>Genome- and Community-Level Interaction Insights into Carbon Utilization and Element Cycling Functions of Hydrothermarchaeota in Hydrothermal Sediment.</title>
        <authorList>
            <person name="Zhou Z."/>
            <person name="Liu Y."/>
            <person name="Xu W."/>
            <person name="Pan J."/>
            <person name="Luo Z.H."/>
            <person name="Li M."/>
        </authorList>
    </citation>
    <scope>NUCLEOTIDE SEQUENCE [LARGE SCALE GENOMIC DNA]</scope>
    <source>
        <strain evidence="12">SpSt-86</strain>
    </source>
</reference>
<dbReference type="GO" id="GO:0005737">
    <property type="term" value="C:cytoplasm"/>
    <property type="evidence" value="ECO:0007669"/>
    <property type="project" value="UniProtKB-SubCell"/>
</dbReference>
<dbReference type="InterPro" id="IPR004383">
    <property type="entry name" value="rRNA_lsu_MTrfase_RlmN/Cfr"/>
</dbReference>
<name>A0A832MNP6_9THEM</name>
<accession>A0A832MNP6</accession>
<proteinExistence type="predicted"/>
<keyword evidence="10" id="KW-0411">Iron-sulfur</keyword>
<protein>
    <submittedName>
        <fullName evidence="12">Radical SAM protein</fullName>
    </submittedName>
</protein>
<dbReference type="SFLD" id="SFLDS00029">
    <property type="entry name" value="Radical_SAM"/>
    <property type="match status" value="1"/>
</dbReference>
<comment type="subcellular location">
    <subcellularLocation>
        <location evidence="2">Cytoplasm</location>
    </subcellularLocation>
</comment>
<dbReference type="AlphaFoldDB" id="A0A832MNP6"/>
<dbReference type="GO" id="GO:0046872">
    <property type="term" value="F:metal ion binding"/>
    <property type="evidence" value="ECO:0007669"/>
    <property type="project" value="UniProtKB-KW"/>
</dbReference>
<comment type="cofactor">
    <cofactor evidence="1">
        <name>[4Fe-4S] cluster</name>
        <dbReference type="ChEBI" id="CHEBI:49883"/>
    </cofactor>
</comment>
<sequence length="310" mass="35406">MRILAQFGKEDIAIVYLGETSKGNLVEFVEALQPPFPREEKWVLIVSTLNGCPVKCKMCDAGGSYAGVLDKDEILEQIDFMVKKRYPAGKVNTKKFKVQFARVGEPAFNHHVLEVLEELSFYDNLIPSISTVAPVGCDQFFEELLRIKDRFYKGRFQLQFSIHSTDKKQRDEIIPVKKWSLQQVAEYGERFVSEGDRKVTLNFALFEQANVEAVRLIELFSPQKFLIKVTPVNPTYSSINNGIVSDVDLQSGLPIKNRKFVEELRENGFEVILSVGEPEENKIGSNCGLYIRRHLVESSKPRDAYTYIPR</sequence>
<evidence type="ECO:0000256" key="8">
    <source>
        <dbReference type="ARBA" id="ARBA00022723"/>
    </source>
</evidence>
<dbReference type="PANTHER" id="PTHR30544">
    <property type="entry name" value="23S RRNA METHYLTRANSFERASE"/>
    <property type="match status" value="1"/>
</dbReference>
<evidence type="ECO:0000256" key="7">
    <source>
        <dbReference type="ARBA" id="ARBA00022691"/>
    </source>
</evidence>
<evidence type="ECO:0000256" key="10">
    <source>
        <dbReference type="ARBA" id="ARBA00023014"/>
    </source>
</evidence>
<gene>
    <name evidence="12" type="ORF">ENW55_10485</name>
</gene>
<keyword evidence="8" id="KW-0479">Metal-binding</keyword>
<dbReference type="InterPro" id="IPR013785">
    <property type="entry name" value="Aldolase_TIM"/>
</dbReference>
<evidence type="ECO:0000256" key="2">
    <source>
        <dbReference type="ARBA" id="ARBA00004496"/>
    </source>
</evidence>
<keyword evidence="7" id="KW-0949">S-adenosyl-L-methionine</keyword>
<dbReference type="EMBL" id="DTKQ01000059">
    <property type="protein sequence ID" value="HGZ80394.1"/>
    <property type="molecule type" value="Genomic_DNA"/>
</dbReference>
<dbReference type="PROSITE" id="PS51918">
    <property type="entry name" value="RADICAL_SAM"/>
    <property type="match status" value="1"/>
</dbReference>
<evidence type="ECO:0000313" key="12">
    <source>
        <dbReference type="EMBL" id="HGZ80394.1"/>
    </source>
</evidence>
<dbReference type="GO" id="GO:0030488">
    <property type="term" value="P:tRNA methylation"/>
    <property type="evidence" value="ECO:0007669"/>
    <property type="project" value="TreeGrafter"/>
</dbReference>
<keyword evidence="9" id="KW-0408">Iron</keyword>
<evidence type="ECO:0000256" key="4">
    <source>
        <dbReference type="ARBA" id="ARBA00022490"/>
    </source>
</evidence>
<dbReference type="PIRSF" id="PIRSF006004">
    <property type="entry name" value="CHP00048"/>
    <property type="match status" value="1"/>
</dbReference>
<evidence type="ECO:0000256" key="5">
    <source>
        <dbReference type="ARBA" id="ARBA00022603"/>
    </source>
</evidence>
<dbReference type="InterPro" id="IPR058240">
    <property type="entry name" value="rSAM_sf"/>
</dbReference>
<dbReference type="InterPro" id="IPR040072">
    <property type="entry name" value="Methyltransferase_A"/>
</dbReference>
<keyword evidence="3" id="KW-0004">4Fe-4S</keyword>
<evidence type="ECO:0000256" key="9">
    <source>
        <dbReference type="ARBA" id="ARBA00023004"/>
    </source>
</evidence>
<evidence type="ECO:0000256" key="6">
    <source>
        <dbReference type="ARBA" id="ARBA00022679"/>
    </source>
</evidence>
<dbReference type="PANTHER" id="PTHR30544:SF5">
    <property type="entry name" value="RADICAL SAM CORE DOMAIN-CONTAINING PROTEIN"/>
    <property type="match status" value="1"/>
</dbReference>
<dbReference type="SUPFAM" id="SSF102114">
    <property type="entry name" value="Radical SAM enzymes"/>
    <property type="match status" value="1"/>
</dbReference>
<evidence type="ECO:0000256" key="1">
    <source>
        <dbReference type="ARBA" id="ARBA00001966"/>
    </source>
</evidence>
<dbReference type="InterPro" id="IPR007197">
    <property type="entry name" value="rSAM"/>
</dbReference>
<dbReference type="Gene3D" id="3.20.20.70">
    <property type="entry name" value="Aldolase class I"/>
    <property type="match status" value="1"/>
</dbReference>
<keyword evidence="4" id="KW-0963">Cytoplasm</keyword>